<protein>
    <submittedName>
        <fullName evidence="2">Uncharacterized protein</fullName>
    </submittedName>
</protein>
<keyword evidence="3" id="KW-1185">Reference proteome</keyword>
<evidence type="ECO:0000256" key="1">
    <source>
        <dbReference type="SAM" id="MobiDB-lite"/>
    </source>
</evidence>
<feature type="region of interest" description="Disordered" evidence="1">
    <location>
        <begin position="70"/>
        <end position="91"/>
    </location>
</feature>
<comment type="caution">
    <text evidence="2">The sequence shown here is derived from an EMBL/GenBank/DDBJ whole genome shotgun (WGS) entry which is preliminary data.</text>
</comment>
<evidence type="ECO:0000313" key="2">
    <source>
        <dbReference type="EMBL" id="MBA8953613.1"/>
    </source>
</evidence>
<dbReference type="RefSeq" id="WP_182845786.1">
    <property type="nucleotide sequence ID" value="NZ_BAAALP010000072.1"/>
</dbReference>
<evidence type="ECO:0000313" key="3">
    <source>
        <dbReference type="Proteomes" id="UP000572680"/>
    </source>
</evidence>
<gene>
    <name evidence="2" type="ORF">HNR61_005266</name>
</gene>
<reference evidence="2 3" key="1">
    <citation type="submission" date="2020-08" db="EMBL/GenBank/DDBJ databases">
        <title>Genomic Encyclopedia of Type Strains, Phase IV (KMG-IV): sequencing the most valuable type-strain genomes for metagenomic binning, comparative biology and taxonomic classification.</title>
        <authorList>
            <person name="Goeker M."/>
        </authorList>
    </citation>
    <scope>NUCLEOTIDE SEQUENCE [LARGE SCALE GENOMIC DNA]</scope>
    <source>
        <strain evidence="2 3">DSM 44197</strain>
    </source>
</reference>
<accession>A0A7W3LSP8</accession>
<dbReference type="AlphaFoldDB" id="A0A7W3LSP8"/>
<organism evidence="2 3">
    <name type="scientific">Actinomadura namibiensis</name>
    <dbReference type="NCBI Taxonomy" id="182080"/>
    <lineage>
        <taxon>Bacteria</taxon>
        <taxon>Bacillati</taxon>
        <taxon>Actinomycetota</taxon>
        <taxon>Actinomycetes</taxon>
        <taxon>Streptosporangiales</taxon>
        <taxon>Thermomonosporaceae</taxon>
        <taxon>Actinomadura</taxon>
    </lineage>
</organism>
<dbReference type="Proteomes" id="UP000572680">
    <property type="component" value="Unassembled WGS sequence"/>
</dbReference>
<proteinExistence type="predicted"/>
<sequence length="235" mass="25663">METTTPGTESVGTPNFDEEILESTINEKYNTQCWISSESVGENLSYEFLTMPGSSPKAMGHQLLVYDNPEPSIPRSKRPRAQTAVSTNDTRGSGYFEDSKIGMASYVLGYATGPGPKQVVALSFIPESGGRITTINPDLGNLKVGISHVSVDYTLAPGALPNSDGDYIGIKEGQNFVDLYWGNFLWWNRVTSNDSSGTAYINNTSILRGKSYLLGYYKSDYCRGDLAVACRFSVK</sequence>
<name>A0A7W3LSP8_ACTNM</name>
<dbReference type="EMBL" id="JACJIA010000007">
    <property type="protein sequence ID" value="MBA8953613.1"/>
    <property type="molecule type" value="Genomic_DNA"/>
</dbReference>